<dbReference type="EMBL" id="CAICTM010000107">
    <property type="protein sequence ID" value="CAB9501419.1"/>
    <property type="molecule type" value="Genomic_DNA"/>
</dbReference>
<evidence type="ECO:0000256" key="1">
    <source>
        <dbReference type="SAM" id="MobiDB-lite"/>
    </source>
</evidence>
<gene>
    <name evidence="2" type="ORF">SEMRO_108_G054190.1</name>
</gene>
<comment type="caution">
    <text evidence="2">The sequence shown here is derived from an EMBL/GenBank/DDBJ whole genome shotgun (WGS) entry which is preliminary data.</text>
</comment>
<evidence type="ECO:0000313" key="3">
    <source>
        <dbReference type="Proteomes" id="UP001153069"/>
    </source>
</evidence>
<feature type="region of interest" description="Disordered" evidence="1">
    <location>
        <begin position="1"/>
        <end position="29"/>
    </location>
</feature>
<dbReference type="Proteomes" id="UP001153069">
    <property type="component" value="Unassembled WGS sequence"/>
</dbReference>
<name>A0A9N8DIL2_9STRA</name>
<keyword evidence="3" id="KW-1185">Reference proteome</keyword>
<feature type="compositionally biased region" description="Acidic residues" evidence="1">
    <location>
        <begin position="1"/>
        <end position="10"/>
    </location>
</feature>
<dbReference type="AlphaFoldDB" id="A0A9N8DIL2"/>
<reference evidence="2" key="1">
    <citation type="submission" date="2020-06" db="EMBL/GenBank/DDBJ databases">
        <authorList>
            <consortium name="Plant Systems Biology data submission"/>
        </authorList>
    </citation>
    <scope>NUCLEOTIDE SEQUENCE</scope>
    <source>
        <strain evidence="2">D6</strain>
    </source>
</reference>
<protein>
    <submittedName>
        <fullName evidence="2">Uncharacterized protein</fullName>
    </submittedName>
</protein>
<accession>A0A9N8DIL2</accession>
<evidence type="ECO:0000313" key="2">
    <source>
        <dbReference type="EMBL" id="CAB9501419.1"/>
    </source>
</evidence>
<proteinExistence type="predicted"/>
<sequence>MKLESNDEMAEMLPHTSCDNSSSSSTTEANSIVETVIDNIDECEWVDDAVLSITTAFGLCHTHEYIDRQVEYEQALQKCQRGREMANQSNMAVTFRHLRSGMSLASSEDEDDDESDLMMLRINSSQSLMDGVFLDELGMEVQLQALYSY</sequence>
<organism evidence="2 3">
    <name type="scientific">Seminavis robusta</name>
    <dbReference type="NCBI Taxonomy" id="568900"/>
    <lineage>
        <taxon>Eukaryota</taxon>
        <taxon>Sar</taxon>
        <taxon>Stramenopiles</taxon>
        <taxon>Ochrophyta</taxon>
        <taxon>Bacillariophyta</taxon>
        <taxon>Bacillariophyceae</taxon>
        <taxon>Bacillariophycidae</taxon>
        <taxon>Naviculales</taxon>
        <taxon>Naviculaceae</taxon>
        <taxon>Seminavis</taxon>
    </lineage>
</organism>